<evidence type="ECO:0000256" key="1">
    <source>
        <dbReference type="SAM" id="Phobius"/>
    </source>
</evidence>
<evidence type="ECO:0000313" key="3">
    <source>
        <dbReference type="Proteomes" id="UP001596022"/>
    </source>
</evidence>
<evidence type="ECO:0000313" key="2">
    <source>
        <dbReference type="EMBL" id="MFC4620133.1"/>
    </source>
</evidence>
<feature type="transmembrane region" description="Helical" evidence="1">
    <location>
        <begin position="28"/>
        <end position="48"/>
    </location>
</feature>
<name>A0ABV9GT45_9BACL</name>
<comment type="caution">
    <text evidence="2">The sequence shown here is derived from an EMBL/GenBank/DDBJ whole genome shotgun (WGS) entry which is preliminary data.</text>
</comment>
<gene>
    <name evidence="2" type="ORF">ACFO4N_15575</name>
</gene>
<protein>
    <submittedName>
        <fullName evidence="2">Uncharacterized protein</fullName>
    </submittedName>
</protein>
<proteinExistence type="predicted"/>
<accession>A0ABV9GT45</accession>
<dbReference type="Proteomes" id="UP001596022">
    <property type="component" value="Unassembled WGS sequence"/>
</dbReference>
<reference evidence="3" key="1">
    <citation type="journal article" date="2019" name="Int. J. Syst. Evol. Microbiol.">
        <title>The Global Catalogue of Microorganisms (GCM) 10K type strain sequencing project: providing services to taxonomists for standard genome sequencing and annotation.</title>
        <authorList>
            <consortium name="The Broad Institute Genomics Platform"/>
            <consortium name="The Broad Institute Genome Sequencing Center for Infectious Disease"/>
            <person name="Wu L."/>
            <person name="Ma J."/>
        </authorList>
    </citation>
    <scope>NUCLEOTIDE SEQUENCE [LARGE SCALE GENOMIC DNA]</scope>
    <source>
        <strain evidence="3">CGMCC 1.16306</strain>
    </source>
</reference>
<keyword evidence="1" id="KW-0812">Transmembrane</keyword>
<keyword evidence="1" id="KW-1133">Transmembrane helix</keyword>
<keyword evidence="3" id="KW-1185">Reference proteome</keyword>
<dbReference type="RefSeq" id="WP_376847234.1">
    <property type="nucleotide sequence ID" value="NZ_JBHSFW010000016.1"/>
</dbReference>
<organism evidence="2 3">
    <name type="scientific">Camelliibacillus cellulosilyticus</name>
    <dbReference type="NCBI Taxonomy" id="2174486"/>
    <lineage>
        <taxon>Bacteria</taxon>
        <taxon>Bacillati</taxon>
        <taxon>Bacillota</taxon>
        <taxon>Bacilli</taxon>
        <taxon>Bacillales</taxon>
        <taxon>Sporolactobacillaceae</taxon>
        <taxon>Camelliibacillus</taxon>
    </lineage>
</organism>
<sequence>MKALLVLLSIAVTIGSFCFYMLGLMHLSPLIISGFVFFISLVITIRLITYRKKPTI</sequence>
<dbReference type="EMBL" id="JBHSFW010000016">
    <property type="protein sequence ID" value="MFC4620133.1"/>
    <property type="molecule type" value="Genomic_DNA"/>
</dbReference>
<keyword evidence="1" id="KW-0472">Membrane</keyword>